<gene>
    <name evidence="11" type="ORF">M0651_20665</name>
</gene>
<keyword evidence="5" id="KW-0472">Membrane</keyword>
<dbReference type="NCBIfam" id="TIGR02887">
    <property type="entry name" value="spore_ger_x_C"/>
    <property type="match status" value="1"/>
</dbReference>
<dbReference type="EMBL" id="JALPRK010000026">
    <property type="protein sequence ID" value="MCK8489593.1"/>
    <property type="molecule type" value="Genomic_DNA"/>
</dbReference>
<reference evidence="11" key="1">
    <citation type="submission" date="2022-04" db="EMBL/GenBank/DDBJ databases">
        <authorList>
            <person name="Seo M.-J."/>
        </authorList>
    </citation>
    <scope>NUCLEOTIDE SEQUENCE</scope>
    <source>
        <strain evidence="11">MBLB2552</strain>
    </source>
</reference>
<dbReference type="PANTHER" id="PTHR35789:SF1">
    <property type="entry name" value="SPORE GERMINATION PROTEIN B3"/>
    <property type="match status" value="1"/>
</dbReference>
<dbReference type="AlphaFoldDB" id="A0A9X1Y519"/>
<proteinExistence type="inferred from homology"/>
<comment type="caution">
    <text evidence="11">The sequence shown here is derived from an EMBL/GenBank/DDBJ whole genome shotgun (WGS) entry which is preliminary data.</text>
</comment>
<comment type="subcellular location">
    <subcellularLocation>
        <location evidence="1">Membrane</location>
        <topology evidence="1">Lipid-anchor</topology>
    </subcellularLocation>
</comment>
<name>A0A9X1Y519_9BACL</name>
<keyword evidence="7" id="KW-0449">Lipoprotein</keyword>
<dbReference type="Proteomes" id="UP001139534">
    <property type="component" value="Unassembled WGS sequence"/>
</dbReference>
<evidence type="ECO:0000259" key="10">
    <source>
        <dbReference type="Pfam" id="PF25198"/>
    </source>
</evidence>
<evidence type="ECO:0000256" key="7">
    <source>
        <dbReference type="ARBA" id="ARBA00023288"/>
    </source>
</evidence>
<keyword evidence="4 8" id="KW-0732">Signal</keyword>
<feature type="chain" id="PRO_5040806135" evidence="8">
    <location>
        <begin position="22"/>
        <end position="362"/>
    </location>
</feature>
<feature type="domain" description="Spore germination protein N-terminal" evidence="10">
    <location>
        <begin position="25"/>
        <end position="190"/>
    </location>
</feature>
<organism evidence="11 12">
    <name type="scientific">Paenibacillus mellifer</name>
    <dbReference type="NCBI Taxonomy" id="2937794"/>
    <lineage>
        <taxon>Bacteria</taxon>
        <taxon>Bacillati</taxon>
        <taxon>Bacillota</taxon>
        <taxon>Bacilli</taxon>
        <taxon>Bacillales</taxon>
        <taxon>Paenibacillaceae</taxon>
        <taxon>Paenibacillus</taxon>
    </lineage>
</organism>
<protein>
    <submittedName>
        <fullName evidence="11">Ger(X)C family spore germination protein</fullName>
    </submittedName>
</protein>
<evidence type="ECO:0000256" key="6">
    <source>
        <dbReference type="ARBA" id="ARBA00023139"/>
    </source>
</evidence>
<dbReference type="GO" id="GO:0009847">
    <property type="term" value="P:spore germination"/>
    <property type="evidence" value="ECO:0007669"/>
    <property type="project" value="InterPro"/>
</dbReference>
<dbReference type="InterPro" id="IPR038501">
    <property type="entry name" value="Spore_GerAC_C_sf"/>
</dbReference>
<evidence type="ECO:0000256" key="8">
    <source>
        <dbReference type="SAM" id="SignalP"/>
    </source>
</evidence>
<dbReference type="PANTHER" id="PTHR35789">
    <property type="entry name" value="SPORE GERMINATION PROTEIN B3"/>
    <property type="match status" value="1"/>
</dbReference>
<dbReference type="Pfam" id="PF05504">
    <property type="entry name" value="Spore_GerAC"/>
    <property type="match status" value="1"/>
</dbReference>
<evidence type="ECO:0000256" key="3">
    <source>
        <dbReference type="ARBA" id="ARBA00022544"/>
    </source>
</evidence>
<dbReference type="Pfam" id="PF25198">
    <property type="entry name" value="Spore_GerAC_N"/>
    <property type="match status" value="1"/>
</dbReference>
<dbReference type="GO" id="GO:0016020">
    <property type="term" value="C:membrane"/>
    <property type="evidence" value="ECO:0007669"/>
    <property type="project" value="UniProtKB-SubCell"/>
</dbReference>
<evidence type="ECO:0000256" key="4">
    <source>
        <dbReference type="ARBA" id="ARBA00022729"/>
    </source>
</evidence>
<keyword evidence="3" id="KW-0309">Germination</keyword>
<evidence type="ECO:0000256" key="1">
    <source>
        <dbReference type="ARBA" id="ARBA00004635"/>
    </source>
</evidence>
<feature type="domain" description="Spore germination GerAC-like C-terminal" evidence="9">
    <location>
        <begin position="201"/>
        <end position="351"/>
    </location>
</feature>
<evidence type="ECO:0000256" key="2">
    <source>
        <dbReference type="ARBA" id="ARBA00007886"/>
    </source>
</evidence>
<evidence type="ECO:0000313" key="12">
    <source>
        <dbReference type="Proteomes" id="UP001139534"/>
    </source>
</evidence>
<dbReference type="Gene3D" id="3.30.300.210">
    <property type="entry name" value="Nutrient germinant receptor protein C, domain 3"/>
    <property type="match status" value="1"/>
</dbReference>
<dbReference type="PROSITE" id="PS51257">
    <property type="entry name" value="PROKAR_LIPOPROTEIN"/>
    <property type="match status" value="1"/>
</dbReference>
<evidence type="ECO:0000256" key="5">
    <source>
        <dbReference type="ARBA" id="ARBA00023136"/>
    </source>
</evidence>
<comment type="similarity">
    <text evidence="2">Belongs to the GerABKC lipoprotein family.</text>
</comment>
<feature type="signal peptide" evidence="8">
    <location>
        <begin position="1"/>
        <end position="21"/>
    </location>
</feature>
<keyword evidence="12" id="KW-1185">Reference proteome</keyword>
<dbReference type="InterPro" id="IPR008844">
    <property type="entry name" value="Spore_GerAC-like"/>
</dbReference>
<sequence>MMSRRLLLKLAMLACCTLTLSGCWDNRDINHRSLPVVMGISREDSKYKVFLDIPQTSDDGTRSMLVTRTGQTITEVVDEISSNMETRVDLLHLKVIIFERKYAEEGLIDSISSFMRSREISAKAMVAICDEDLGTFFSKLQKNSSSDQTVLYNFFEKNAGWSPSVAVTRTWEIFRSIHSYTRDIAIPLIKSGKSTVIENVGAAIIREGRMVGQITADETLLMNAFDEESAHGKIEVMNHASVLIVSNSMKHHVALKDGDPYMRSQINLKVSVLETRGEPSVDMIKDELETLLTQRFNKMFKNIQRHEADILGVGQYFRTRIPRNKLAHWRTEYLPRLKIDLDVKTTIQNEGNLKTVRDASIK</sequence>
<dbReference type="RefSeq" id="WP_248553616.1">
    <property type="nucleotide sequence ID" value="NZ_JALPRK010000026.1"/>
</dbReference>
<dbReference type="InterPro" id="IPR046953">
    <property type="entry name" value="Spore_GerAC-like_C"/>
</dbReference>
<dbReference type="InterPro" id="IPR057336">
    <property type="entry name" value="GerAC_N"/>
</dbReference>
<keyword evidence="6" id="KW-0564">Palmitate</keyword>
<evidence type="ECO:0000313" key="11">
    <source>
        <dbReference type="EMBL" id="MCK8489593.1"/>
    </source>
</evidence>
<evidence type="ECO:0000259" key="9">
    <source>
        <dbReference type="Pfam" id="PF05504"/>
    </source>
</evidence>
<accession>A0A9X1Y519</accession>